<keyword evidence="12" id="KW-1185">Reference proteome</keyword>
<evidence type="ECO:0000256" key="5">
    <source>
        <dbReference type="ARBA" id="ARBA00023242"/>
    </source>
</evidence>
<dbReference type="SUPFAM" id="SSF46689">
    <property type="entry name" value="Homeodomain-like"/>
    <property type="match status" value="1"/>
</dbReference>
<gene>
    <name evidence="10" type="ORF">JXQ802_LOCUS5401</name>
    <name evidence="11" type="ORF">PYM288_LOCUS6848</name>
</gene>
<evidence type="ECO:0000313" key="10">
    <source>
        <dbReference type="EMBL" id="CAF0824999.1"/>
    </source>
</evidence>
<evidence type="ECO:0000256" key="7">
    <source>
        <dbReference type="RuleBase" id="RU000682"/>
    </source>
</evidence>
<evidence type="ECO:0000256" key="2">
    <source>
        <dbReference type="ARBA" id="ARBA00022473"/>
    </source>
</evidence>
<proteinExistence type="predicted"/>
<dbReference type="InterPro" id="IPR017970">
    <property type="entry name" value="Homeobox_CS"/>
</dbReference>
<feature type="compositionally biased region" description="Basic and acidic residues" evidence="8">
    <location>
        <begin position="80"/>
        <end position="98"/>
    </location>
</feature>
<evidence type="ECO:0000313" key="12">
    <source>
        <dbReference type="Proteomes" id="UP000663870"/>
    </source>
</evidence>
<evidence type="ECO:0000259" key="9">
    <source>
        <dbReference type="PROSITE" id="PS50071"/>
    </source>
</evidence>
<feature type="region of interest" description="Disordered" evidence="8">
    <location>
        <begin position="13"/>
        <end position="108"/>
    </location>
</feature>
<dbReference type="Pfam" id="PF00046">
    <property type="entry name" value="Homeodomain"/>
    <property type="match status" value="1"/>
</dbReference>
<evidence type="ECO:0000256" key="8">
    <source>
        <dbReference type="SAM" id="MobiDB-lite"/>
    </source>
</evidence>
<reference evidence="10" key="1">
    <citation type="submission" date="2021-02" db="EMBL/GenBank/DDBJ databases">
        <authorList>
            <person name="Nowell W R."/>
        </authorList>
    </citation>
    <scope>NUCLEOTIDE SEQUENCE</scope>
</reference>
<dbReference type="Gene3D" id="1.10.10.60">
    <property type="entry name" value="Homeodomain-like"/>
    <property type="match status" value="1"/>
</dbReference>
<evidence type="ECO:0000256" key="3">
    <source>
        <dbReference type="ARBA" id="ARBA00023125"/>
    </source>
</evidence>
<feature type="compositionally biased region" description="Low complexity" evidence="8">
    <location>
        <begin position="54"/>
        <end position="79"/>
    </location>
</feature>
<dbReference type="GO" id="GO:0000981">
    <property type="term" value="F:DNA-binding transcription factor activity, RNA polymerase II-specific"/>
    <property type="evidence" value="ECO:0007669"/>
    <property type="project" value="InterPro"/>
</dbReference>
<dbReference type="EMBL" id="CAJNOL010000080">
    <property type="protein sequence ID" value="CAF0824999.1"/>
    <property type="molecule type" value="Genomic_DNA"/>
</dbReference>
<keyword evidence="3 6" id="KW-0238">DNA-binding</keyword>
<dbReference type="GO" id="GO:0005634">
    <property type="term" value="C:nucleus"/>
    <property type="evidence" value="ECO:0007669"/>
    <property type="project" value="UniProtKB-SubCell"/>
</dbReference>
<dbReference type="PROSITE" id="PS00027">
    <property type="entry name" value="HOMEOBOX_1"/>
    <property type="match status" value="1"/>
</dbReference>
<evidence type="ECO:0000256" key="6">
    <source>
        <dbReference type="PROSITE-ProRule" id="PRU00108"/>
    </source>
</evidence>
<sequence length="300" mass="34284">MRGFTIACILENNSSSSSSSTTTTTNNLKRKISDLNEDNEHQLHKRQTIEAPEILSPSSVVPLPSSINNNENCNNNKLSSNDEERDSSGEQHSSDERPRKVRRSRTTFSTYQLHQLERSFEKTQYPDVFTREELAMRLDLSEARVQVWFQNRRAKWRKREKALGRESPSFIAPHDIESFRHQMSTYLSNALTATVGANNTNNDRPSQIVPPPPLPPPPAHYLPFLMGHIDENLLTRLPSNQHSHLNFLYHNNQTISSSTLNLSSVSPSSNSSSSESYLTNQFDRFDHHRRIKLEIQDTTA</sequence>
<dbReference type="PANTHER" id="PTHR24329">
    <property type="entry name" value="HOMEOBOX PROTEIN ARISTALESS"/>
    <property type="match status" value="1"/>
</dbReference>
<dbReference type="InterPro" id="IPR001356">
    <property type="entry name" value="HD"/>
</dbReference>
<organism evidence="10 12">
    <name type="scientific">Rotaria sordida</name>
    <dbReference type="NCBI Taxonomy" id="392033"/>
    <lineage>
        <taxon>Eukaryota</taxon>
        <taxon>Metazoa</taxon>
        <taxon>Spiralia</taxon>
        <taxon>Gnathifera</taxon>
        <taxon>Rotifera</taxon>
        <taxon>Eurotatoria</taxon>
        <taxon>Bdelloidea</taxon>
        <taxon>Philodinida</taxon>
        <taxon>Philodinidae</taxon>
        <taxon>Rotaria</taxon>
    </lineage>
</organism>
<keyword evidence="2" id="KW-0217">Developmental protein</keyword>
<dbReference type="Proteomes" id="UP000663854">
    <property type="component" value="Unassembled WGS sequence"/>
</dbReference>
<keyword evidence="4 6" id="KW-0371">Homeobox</keyword>
<name>A0A813UAL3_9BILA</name>
<dbReference type="EMBL" id="CAJNOH010000078">
    <property type="protein sequence ID" value="CAF0846584.1"/>
    <property type="molecule type" value="Genomic_DNA"/>
</dbReference>
<feature type="compositionally biased region" description="Basic and acidic residues" evidence="8">
    <location>
        <begin position="31"/>
        <end position="42"/>
    </location>
</feature>
<dbReference type="FunFam" id="1.10.10.60:FF:000102">
    <property type="entry name" value="Aristaless related homeobox"/>
    <property type="match status" value="1"/>
</dbReference>
<dbReference type="InterPro" id="IPR009057">
    <property type="entry name" value="Homeodomain-like_sf"/>
</dbReference>
<dbReference type="InterPro" id="IPR050649">
    <property type="entry name" value="Paired_Homeobox_TFs"/>
</dbReference>
<dbReference type="PANTHER" id="PTHR24329:SF543">
    <property type="entry name" value="FI01017P-RELATED"/>
    <property type="match status" value="1"/>
</dbReference>
<dbReference type="Proteomes" id="UP000663870">
    <property type="component" value="Unassembled WGS sequence"/>
</dbReference>
<dbReference type="PROSITE" id="PS50071">
    <property type="entry name" value="HOMEOBOX_2"/>
    <property type="match status" value="1"/>
</dbReference>
<protein>
    <recommendedName>
        <fullName evidence="9">Homeobox domain-containing protein</fullName>
    </recommendedName>
</protein>
<evidence type="ECO:0000256" key="1">
    <source>
        <dbReference type="ARBA" id="ARBA00004123"/>
    </source>
</evidence>
<feature type="DNA-binding region" description="Homeobox" evidence="6">
    <location>
        <begin position="101"/>
        <end position="160"/>
    </location>
</feature>
<dbReference type="SMART" id="SM00389">
    <property type="entry name" value="HOX"/>
    <property type="match status" value="1"/>
</dbReference>
<dbReference type="AlphaFoldDB" id="A0A813UAL3"/>
<evidence type="ECO:0000256" key="4">
    <source>
        <dbReference type="ARBA" id="ARBA00023155"/>
    </source>
</evidence>
<comment type="subcellular location">
    <subcellularLocation>
        <location evidence="1 6 7">Nucleus</location>
    </subcellularLocation>
</comment>
<accession>A0A813UAL3</accession>
<feature type="compositionally biased region" description="Low complexity" evidence="8">
    <location>
        <begin position="13"/>
        <end position="27"/>
    </location>
</feature>
<feature type="domain" description="Homeobox" evidence="9">
    <location>
        <begin position="99"/>
        <end position="159"/>
    </location>
</feature>
<keyword evidence="5 6" id="KW-0539">Nucleus</keyword>
<dbReference type="CDD" id="cd00086">
    <property type="entry name" value="homeodomain"/>
    <property type="match status" value="1"/>
</dbReference>
<dbReference type="GO" id="GO:0000977">
    <property type="term" value="F:RNA polymerase II transcription regulatory region sequence-specific DNA binding"/>
    <property type="evidence" value="ECO:0007669"/>
    <property type="project" value="TreeGrafter"/>
</dbReference>
<comment type="caution">
    <text evidence="10">The sequence shown here is derived from an EMBL/GenBank/DDBJ whole genome shotgun (WGS) entry which is preliminary data.</text>
</comment>
<evidence type="ECO:0000313" key="11">
    <source>
        <dbReference type="EMBL" id="CAF0846584.1"/>
    </source>
</evidence>